<dbReference type="PANTHER" id="PTHR38441">
    <property type="entry name" value="INTEGRAL MEMBRANE PROTEIN-RELATED"/>
    <property type="match status" value="1"/>
</dbReference>
<gene>
    <name evidence="2" type="ORF">MACH08_28910</name>
</gene>
<comment type="caution">
    <text evidence="2">The sequence shown here is derived from an EMBL/GenBank/DDBJ whole genome shotgun (WGS) entry which is preliminary data.</text>
</comment>
<keyword evidence="1" id="KW-1133">Transmembrane helix</keyword>
<dbReference type="Proteomes" id="UP001275436">
    <property type="component" value="Unassembled WGS sequence"/>
</dbReference>
<dbReference type="Pfam" id="PF04341">
    <property type="entry name" value="DUF485"/>
    <property type="match status" value="1"/>
</dbReference>
<keyword evidence="1" id="KW-0472">Membrane</keyword>
<accession>A0ABQ5TQY6</accession>
<feature type="transmembrane region" description="Helical" evidence="1">
    <location>
        <begin position="67"/>
        <end position="89"/>
    </location>
</feature>
<evidence type="ECO:0000256" key="1">
    <source>
        <dbReference type="SAM" id="Phobius"/>
    </source>
</evidence>
<name>A0ABQ5TQY6_9BACI</name>
<protein>
    <submittedName>
        <fullName evidence="2">Membrane protein</fullName>
    </submittedName>
</protein>
<dbReference type="PANTHER" id="PTHR38441:SF1">
    <property type="entry name" value="MEMBRANE PROTEIN"/>
    <property type="match status" value="1"/>
</dbReference>
<proteinExistence type="predicted"/>
<dbReference type="RefSeq" id="WP_017797632.1">
    <property type="nucleotide sequence ID" value="NZ_BSKO01000001.1"/>
</dbReference>
<keyword evidence="1" id="KW-0812">Transmembrane</keyword>
<keyword evidence="3" id="KW-1185">Reference proteome</keyword>
<organism evidence="2 3">
    <name type="scientific">Oceanobacillus kimchii</name>
    <dbReference type="NCBI Taxonomy" id="746691"/>
    <lineage>
        <taxon>Bacteria</taxon>
        <taxon>Bacillati</taxon>
        <taxon>Bacillota</taxon>
        <taxon>Bacilli</taxon>
        <taxon>Bacillales</taxon>
        <taxon>Bacillaceae</taxon>
        <taxon>Oceanobacillus</taxon>
    </lineage>
</organism>
<reference evidence="2 3" key="1">
    <citation type="submission" date="2023-02" db="EMBL/GenBank/DDBJ databases">
        <title>Oceanobacillus kimchii IFOP_LL358 isolated form Alexandrium catenella lab strain.</title>
        <authorList>
            <person name="Gajardo G."/>
            <person name="Ueki S."/>
            <person name="Maruyama F."/>
        </authorList>
    </citation>
    <scope>NUCLEOTIDE SEQUENCE [LARGE SCALE GENOMIC DNA]</scope>
    <source>
        <strain evidence="2 3">IFOP_LL358</strain>
    </source>
</reference>
<evidence type="ECO:0000313" key="3">
    <source>
        <dbReference type="Proteomes" id="UP001275436"/>
    </source>
</evidence>
<feature type="transmembrane region" description="Helical" evidence="1">
    <location>
        <begin position="34"/>
        <end position="55"/>
    </location>
</feature>
<evidence type="ECO:0000313" key="2">
    <source>
        <dbReference type="EMBL" id="GLO67107.1"/>
    </source>
</evidence>
<dbReference type="EMBL" id="BSKO01000001">
    <property type="protein sequence ID" value="GLO67107.1"/>
    <property type="molecule type" value="Genomic_DNA"/>
</dbReference>
<dbReference type="InterPro" id="IPR007436">
    <property type="entry name" value="DUF485"/>
</dbReference>
<sequence>MPTKVESDYKKNTDFKRVAESKKFRELINQRKKFIIPLTIFFLVFYFALPIMTSYSTILNRSAIGDISWAWIFAFAQFVMTWMLCIVYVKKSAKFDKQADEIIQEEIEGER</sequence>